<organism evidence="6 7">
    <name type="scientific">Plectus sambesii</name>
    <dbReference type="NCBI Taxonomy" id="2011161"/>
    <lineage>
        <taxon>Eukaryota</taxon>
        <taxon>Metazoa</taxon>
        <taxon>Ecdysozoa</taxon>
        <taxon>Nematoda</taxon>
        <taxon>Chromadorea</taxon>
        <taxon>Plectida</taxon>
        <taxon>Plectina</taxon>
        <taxon>Plectoidea</taxon>
        <taxon>Plectidae</taxon>
        <taxon>Plectus</taxon>
    </lineage>
</organism>
<sequence length="477" mass="53353">MQYAGGTATIPILVHLDLKGAPPKISYLRQLLPLLSYHSVSGLLVEYEDTFPYQGDLSILAAKHAYTVDDLRLFIGDCAHFNIAVIPLVQTFGHIEFALKHEAFAHLRENENYPNSLCPSKPDSFTLISAMIEQIASFHNTSPAIHIGCDEVFQLGVCSDCKGRMGDRVWSKAQLFSAHVNRVAVHVKSVNPLLRVLIWDDMLRACDVVTLESSRLKETIEPMVWFYGAQGFPDIWSRYSAVFPTIWCASAFKGASGPTATIPDLSLRVANQQAWQAVIEDNATRVTSWGGFVLTGWSRYDHFGVLCELLPSALPSLVLCLTILNHGKFTPETHALASKEVGYPEGSLISVGELKVMPSVDLHRSVPAAAIWLNSIRQAILCNAFKKFIGSDLFCGWFHQRNIAEGRLSRGVVDQLLGQVEQLIEDFDKLIFESQCLLPDVFDSAICEEWMDTHCRTYLHKLRKISNKMEQVLQFVR</sequence>
<comment type="similarity">
    <text evidence="2">Belongs to the glycosyl hydrolase 20 family.</text>
</comment>
<dbReference type="CDD" id="cd06565">
    <property type="entry name" value="GH20_GcnA-like"/>
    <property type="match status" value="1"/>
</dbReference>
<reference evidence="7" key="1">
    <citation type="submission" date="2022-11" db="UniProtKB">
        <authorList>
            <consortium name="WormBaseParasite"/>
        </authorList>
    </citation>
    <scope>IDENTIFICATION</scope>
</reference>
<proteinExistence type="inferred from homology"/>
<dbReference type="Gene3D" id="3.20.20.80">
    <property type="entry name" value="Glycosidases"/>
    <property type="match status" value="1"/>
</dbReference>
<keyword evidence="4" id="KW-0378">Hydrolase</keyword>
<dbReference type="AlphaFoldDB" id="A0A914V4H9"/>
<accession>A0A914V4H9</accession>
<dbReference type="InterPro" id="IPR015883">
    <property type="entry name" value="Glyco_hydro_20_cat"/>
</dbReference>
<name>A0A914V4H9_9BILA</name>
<dbReference type="Pfam" id="PF00728">
    <property type="entry name" value="Glyco_hydro_20"/>
    <property type="match status" value="1"/>
</dbReference>
<evidence type="ECO:0000313" key="7">
    <source>
        <dbReference type="WBParaSite" id="PSAMB.scaffold1507size30601.g13438.t1"/>
    </source>
</evidence>
<dbReference type="PANTHER" id="PTHR21040">
    <property type="entry name" value="BCDNA.GH04120"/>
    <property type="match status" value="1"/>
</dbReference>
<evidence type="ECO:0000256" key="3">
    <source>
        <dbReference type="ARBA" id="ARBA00012663"/>
    </source>
</evidence>
<evidence type="ECO:0000256" key="1">
    <source>
        <dbReference type="ARBA" id="ARBA00001231"/>
    </source>
</evidence>
<dbReference type="Proteomes" id="UP000887566">
    <property type="component" value="Unplaced"/>
</dbReference>
<dbReference type="SUPFAM" id="SSF51445">
    <property type="entry name" value="(Trans)glycosidases"/>
    <property type="match status" value="1"/>
</dbReference>
<feature type="domain" description="Glycoside hydrolase family 20 catalytic" evidence="5">
    <location>
        <begin position="64"/>
        <end position="207"/>
    </location>
</feature>
<dbReference type="InterPro" id="IPR017853">
    <property type="entry name" value="GH"/>
</dbReference>
<dbReference type="PANTHER" id="PTHR21040:SF8">
    <property type="entry name" value="BCDNA.GH04120"/>
    <property type="match status" value="1"/>
</dbReference>
<keyword evidence="6" id="KW-1185">Reference proteome</keyword>
<evidence type="ECO:0000256" key="4">
    <source>
        <dbReference type="ARBA" id="ARBA00022801"/>
    </source>
</evidence>
<dbReference type="EC" id="3.2.1.52" evidence="3"/>
<dbReference type="GO" id="GO:0005975">
    <property type="term" value="P:carbohydrate metabolic process"/>
    <property type="evidence" value="ECO:0007669"/>
    <property type="project" value="InterPro"/>
</dbReference>
<dbReference type="WBParaSite" id="PSAMB.scaffold1507size30601.g13438.t1">
    <property type="protein sequence ID" value="PSAMB.scaffold1507size30601.g13438.t1"/>
    <property type="gene ID" value="PSAMB.scaffold1507size30601.g13438"/>
</dbReference>
<protein>
    <recommendedName>
        <fullName evidence="3">beta-N-acetylhexosaminidase</fullName>
        <ecNumber evidence="3">3.2.1.52</ecNumber>
    </recommendedName>
</protein>
<evidence type="ECO:0000256" key="2">
    <source>
        <dbReference type="ARBA" id="ARBA00006285"/>
    </source>
</evidence>
<evidence type="ECO:0000259" key="5">
    <source>
        <dbReference type="Pfam" id="PF00728"/>
    </source>
</evidence>
<evidence type="ECO:0000313" key="6">
    <source>
        <dbReference type="Proteomes" id="UP000887566"/>
    </source>
</evidence>
<dbReference type="InterPro" id="IPR038901">
    <property type="entry name" value="HEXDC-like"/>
</dbReference>
<dbReference type="GO" id="GO:0004563">
    <property type="term" value="F:beta-N-acetylhexosaminidase activity"/>
    <property type="evidence" value="ECO:0007669"/>
    <property type="project" value="UniProtKB-EC"/>
</dbReference>
<comment type="catalytic activity">
    <reaction evidence="1">
        <text>Hydrolysis of terminal non-reducing N-acetyl-D-hexosamine residues in N-acetyl-beta-D-hexosaminides.</text>
        <dbReference type="EC" id="3.2.1.52"/>
    </reaction>
</comment>